<accession>A0AAE3EMH0</accession>
<gene>
    <name evidence="1" type="ORF">K7J14_16085</name>
</gene>
<dbReference type="Proteomes" id="UP001198163">
    <property type="component" value="Unassembled WGS sequence"/>
</dbReference>
<evidence type="ECO:0000313" key="1">
    <source>
        <dbReference type="EMBL" id="MCD1656213.1"/>
    </source>
</evidence>
<evidence type="ECO:0000313" key="2">
    <source>
        <dbReference type="Proteomes" id="UP001198163"/>
    </source>
</evidence>
<dbReference type="EMBL" id="JAINWA010000003">
    <property type="protein sequence ID" value="MCD1656213.1"/>
    <property type="molecule type" value="Genomic_DNA"/>
</dbReference>
<sequence length="59" mass="6595">MKEEDAAAAQIALDTDEVSLGLYTSNIMVWDTDLKKAHRSSRSQKTGSECWFCSKGRDL</sequence>
<comment type="caution">
    <text evidence="1">The sequence shown here is derived from an EMBL/GenBank/DDBJ whole genome shotgun (WGS) entry which is preliminary data.</text>
</comment>
<reference evidence="1" key="1">
    <citation type="submission" date="2021-08" db="EMBL/GenBank/DDBJ databases">
        <title>Comparative analyses of Brucepasteria parasyntrophica and Teretinema zuelzerae.</title>
        <authorList>
            <person name="Song Y."/>
            <person name="Brune A."/>
        </authorList>
    </citation>
    <scope>NUCLEOTIDE SEQUENCE</scope>
    <source>
        <strain evidence="1">DSM 1903</strain>
    </source>
</reference>
<protein>
    <submittedName>
        <fullName evidence="1">Uncharacterized protein</fullName>
    </submittedName>
</protein>
<organism evidence="1 2">
    <name type="scientific">Teretinema zuelzerae</name>
    <dbReference type="NCBI Taxonomy" id="156"/>
    <lineage>
        <taxon>Bacteria</taxon>
        <taxon>Pseudomonadati</taxon>
        <taxon>Spirochaetota</taxon>
        <taxon>Spirochaetia</taxon>
        <taxon>Spirochaetales</taxon>
        <taxon>Treponemataceae</taxon>
        <taxon>Teretinema</taxon>
    </lineage>
</organism>
<keyword evidence="2" id="KW-1185">Reference proteome</keyword>
<proteinExistence type="predicted"/>
<dbReference type="RefSeq" id="WP_230758815.1">
    <property type="nucleotide sequence ID" value="NZ_JAINWA010000003.1"/>
</dbReference>
<dbReference type="AlphaFoldDB" id="A0AAE3EMH0"/>
<name>A0AAE3EMH0_9SPIR</name>